<evidence type="ECO:0000256" key="1">
    <source>
        <dbReference type="SAM" id="MobiDB-lite"/>
    </source>
</evidence>
<feature type="region of interest" description="Disordered" evidence="1">
    <location>
        <begin position="462"/>
        <end position="502"/>
    </location>
</feature>
<dbReference type="EMBL" id="JACAZH010000010">
    <property type="protein sequence ID" value="KAF7357415.1"/>
    <property type="molecule type" value="Genomic_DNA"/>
</dbReference>
<gene>
    <name evidence="2" type="ORF">MSAN_01337500</name>
</gene>
<comment type="caution">
    <text evidence="2">The sequence shown here is derived from an EMBL/GenBank/DDBJ whole genome shotgun (WGS) entry which is preliminary data.</text>
</comment>
<dbReference type="AlphaFoldDB" id="A0A8H7D0W4"/>
<dbReference type="GO" id="GO:0003964">
    <property type="term" value="F:RNA-directed DNA polymerase activity"/>
    <property type="evidence" value="ECO:0007669"/>
    <property type="project" value="UniProtKB-KW"/>
</dbReference>
<organism evidence="2 3">
    <name type="scientific">Mycena sanguinolenta</name>
    <dbReference type="NCBI Taxonomy" id="230812"/>
    <lineage>
        <taxon>Eukaryota</taxon>
        <taxon>Fungi</taxon>
        <taxon>Dikarya</taxon>
        <taxon>Basidiomycota</taxon>
        <taxon>Agaricomycotina</taxon>
        <taxon>Agaricomycetes</taxon>
        <taxon>Agaricomycetidae</taxon>
        <taxon>Agaricales</taxon>
        <taxon>Marasmiineae</taxon>
        <taxon>Mycenaceae</taxon>
        <taxon>Mycena</taxon>
    </lineage>
</organism>
<feature type="compositionally biased region" description="Polar residues" evidence="1">
    <location>
        <begin position="576"/>
        <end position="594"/>
    </location>
</feature>
<feature type="region of interest" description="Disordered" evidence="1">
    <location>
        <begin position="575"/>
        <end position="607"/>
    </location>
</feature>
<reference evidence="2" key="1">
    <citation type="submission" date="2020-05" db="EMBL/GenBank/DDBJ databases">
        <title>Mycena genomes resolve the evolution of fungal bioluminescence.</title>
        <authorList>
            <person name="Tsai I.J."/>
        </authorList>
    </citation>
    <scope>NUCLEOTIDE SEQUENCE</scope>
    <source>
        <strain evidence="2">160909Yilan</strain>
    </source>
</reference>
<keyword evidence="3" id="KW-1185">Reference proteome</keyword>
<keyword evidence="2" id="KW-0695">RNA-directed DNA polymerase</keyword>
<evidence type="ECO:0000313" key="2">
    <source>
        <dbReference type="EMBL" id="KAF7357415.1"/>
    </source>
</evidence>
<feature type="region of interest" description="Disordered" evidence="1">
    <location>
        <begin position="514"/>
        <end position="541"/>
    </location>
</feature>
<protein>
    <submittedName>
        <fullName evidence="2">RNA-directed DNA polymerase from transposon X-element</fullName>
    </submittedName>
</protein>
<proteinExistence type="predicted"/>
<keyword evidence="2" id="KW-0808">Transferase</keyword>
<keyword evidence="2" id="KW-0548">Nucleotidyltransferase</keyword>
<name>A0A8H7D0W4_9AGAR</name>
<sequence length="607" mass="65214">MNRADLRKKGEIDWTIGGVAGARTFLIQKAFLTDEADARPSLETVALVLLRVAVGMKTAPTSYADWRKHWGLCPGMCSKCCPSWGRGDGGSLLDGEPGGMVAEMRSAAGVLTRTVDEQTTELCTLTERLEKGLTAVLERAEAVEATPLVVRGSPSHASVAAATPRGMTAEHAAVLARSARMARQILVDSSAEGAVSSLGGLTELELKEKANLALTMMEEKMEGATFVGASRLANGGVIFDCKDEATAEWVRQTHVVRQFVAALAEMVGVEARVEEAGFWRVVETDSGITEGGIESARWIKAVERRTPGQRVAHLRVAFANAEAANHAIDNGLFVQGRHVRVRKSDNEPVRCARCQSYDGHFARACTAPANVCARCALDHRTAECLVTEQDLRCGNCKASGHSAASRGCPAFVKAHERRRVRDPTSGYRYIPTLDPRTWVTSAALTPREEEAEGEWHRVRAGTGRLAGGRPGQGGGRRSDNGWAGRRRPEYEARGLDPSQTMRQSTLADAFQRQAGTRAAAGAGPGEMSGRQNDTAPRMEDGEIPQQWGDLQQQDGLPLLSTLDAFRIPSIMVTDATPPSSQTAGNQLMGTNPSFLQGPARTVGGRHV</sequence>
<dbReference type="OrthoDB" id="4230923at2759"/>
<accession>A0A8H7D0W4</accession>
<feature type="compositionally biased region" description="Gly residues" evidence="1">
    <location>
        <begin position="464"/>
        <end position="475"/>
    </location>
</feature>
<evidence type="ECO:0000313" key="3">
    <source>
        <dbReference type="Proteomes" id="UP000623467"/>
    </source>
</evidence>
<dbReference type="Proteomes" id="UP000623467">
    <property type="component" value="Unassembled WGS sequence"/>
</dbReference>